<dbReference type="Gene3D" id="2.40.240.50">
    <property type="entry name" value="Barwin-like endoglucanases"/>
    <property type="match status" value="1"/>
</dbReference>
<dbReference type="InterPro" id="IPR036908">
    <property type="entry name" value="RlpA-like_sf"/>
</dbReference>
<keyword evidence="4" id="KW-0961">Cell wall biogenesis/degradation</keyword>
<evidence type="ECO:0000313" key="8">
    <source>
        <dbReference type="EMBL" id="NKC33859.1"/>
    </source>
</evidence>
<feature type="chain" id="PRO_5045342583" description="peptidoglycan lytic exotransglycosylase" evidence="6">
    <location>
        <begin position="24"/>
        <end position="383"/>
    </location>
</feature>
<gene>
    <name evidence="8" type="ORF">HEQ75_23560</name>
</gene>
<dbReference type="InterPro" id="IPR010611">
    <property type="entry name" value="3D_dom"/>
</dbReference>
<keyword evidence="6" id="KW-0732">Signal</keyword>
<dbReference type="InterPro" id="IPR005300">
    <property type="entry name" value="MltA_B"/>
</dbReference>
<evidence type="ECO:0000256" key="3">
    <source>
        <dbReference type="ARBA" id="ARBA00023239"/>
    </source>
</evidence>
<evidence type="ECO:0000256" key="6">
    <source>
        <dbReference type="SAM" id="SignalP"/>
    </source>
</evidence>
<dbReference type="InterPro" id="IPR026044">
    <property type="entry name" value="MltA"/>
</dbReference>
<comment type="catalytic activity">
    <reaction evidence="1">
        <text>Exolytic cleavage of the (1-&gt;4)-beta-glycosidic linkage between N-acetylmuramic acid (MurNAc) and N-acetylglucosamine (GlcNAc) residues in peptidoglycan, from either the reducing or the non-reducing ends of the peptidoglycan chains, with concomitant formation of a 1,6-anhydrobond in the MurNAc residue.</text>
        <dbReference type="EC" id="4.2.2.n1"/>
    </reaction>
</comment>
<dbReference type="Gene3D" id="2.40.40.10">
    <property type="entry name" value="RlpA-like domain"/>
    <property type="match status" value="1"/>
</dbReference>
<evidence type="ECO:0000256" key="4">
    <source>
        <dbReference type="ARBA" id="ARBA00023316"/>
    </source>
</evidence>
<dbReference type="PANTHER" id="PTHR30124">
    <property type="entry name" value="MEMBRANE-BOUND LYTIC MUREIN TRANSGLYCOSYLASE A"/>
    <property type="match status" value="1"/>
</dbReference>
<protein>
    <recommendedName>
        <fullName evidence="2">peptidoglycan lytic exotransglycosylase</fullName>
        <ecNumber evidence="2">4.2.2.n1</ecNumber>
    </recommendedName>
    <alternativeName>
        <fullName evidence="5">Murein hydrolase A</fullName>
    </alternativeName>
</protein>
<sequence length="383" mass="40202">MIFCDAAAVVWRSLLLAGLLALAGCAEPVSYPRQVAFTELPGWAGDRVEAALPAFRASCAVLARMPEDRPLGGAGELALRAGNFTQACTAAARLPQADTGAARDFFERHFSVLAVGQDVLTGYYEPELRGSPTPSATYATPLHGRPPELVEVDLGAFVPDLAGRRTAGQVRDGRLLPLPSRAEILAGALDGRGLELVWVDSPVDAFFLQIQGSGRVRMPDGAVLRLGYAAQNGHPYHAIGRSLVEIGALAREDVSMQSIRAWLAAATPAEAAALMNRNPSYVFFRPLPGLAADTGPLGALGAPLTPGRSLAVDRRQTPLGAPVWVAGRDPAGAPLRRLAVAQDTGGAIRGAARADLFTGWGEAAAERAGRMRDPAALFVLLPK</sequence>
<evidence type="ECO:0000313" key="9">
    <source>
        <dbReference type="Proteomes" id="UP000787635"/>
    </source>
</evidence>
<dbReference type="CDD" id="cd14668">
    <property type="entry name" value="mlta_B"/>
    <property type="match status" value="1"/>
</dbReference>
<accession>A0ABX1E9F9</accession>
<comment type="caution">
    <text evidence="8">The sequence shown here is derived from an EMBL/GenBank/DDBJ whole genome shotgun (WGS) entry which is preliminary data.</text>
</comment>
<proteinExistence type="predicted"/>
<reference evidence="8 9" key="1">
    <citation type="submission" date="2020-03" db="EMBL/GenBank/DDBJ databases">
        <title>Roseomonas selenitidurans sp. nov. isolated from urban soil.</title>
        <authorList>
            <person name="Liu H."/>
        </authorList>
    </citation>
    <scope>NUCLEOTIDE SEQUENCE [LARGE SCALE GENOMIC DNA]</scope>
    <source>
        <strain evidence="8 9">BU-1</strain>
    </source>
</reference>
<dbReference type="EC" id="4.2.2.n1" evidence="2"/>
<dbReference type="Pfam" id="PF06725">
    <property type="entry name" value="3D"/>
    <property type="match status" value="1"/>
</dbReference>
<name>A0ABX1E9F9_9PROT</name>
<evidence type="ECO:0000256" key="2">
    <source>
        <dbReference type="ARBA" id="ARBA00012587"/>
    </source>
</evidence>
<dbReference type="SMART" id="SM00925">
    <property type="entry name" value="MltA"/>
    <property type="match status" value="1"/>
</dbReference>
<dbReference type="EMBL" id="JAAVNE010000056">
    <property type="protein sequence ID" value="NKC33859.1"/>
    <property type="molecule type" value="Genomic_DNA"/>
</dbReference>
<dbReference type="SUPFAM" id="SSF50685">
    <property type="entry name" value="Barwin-like endoglucanases"/>
    <property type="match status" value="1"/>
</dbReference>
<keyword evidence="9" id="KW-1185">Reference proteome</keyword>
<feature type="signal peptide" evidence="6">
    <location>
        <begin position="1"/>
        <end position="23"/>
    </location>
</feature>
<feature type="domain" description="Lytic transglycosylase MltA" evidence="7">
    <location>
        <begin position="127"/>
        <end position="285"/>
    </location>
</feature>
<dbReference type="Proteomes" id="UP000787635">
    <property type="component" value="Unassembled WGS sequence"/>
</dbReference>
<dbReference type="CDD" id="cd14485">
    <property type="entry name" value="mltA_like_LT_A"/>
    <property type="match status" value="1"/>
</dbReference>
<dbReference type="Pfam" id="PF03562">
    <property type="entry name" value="MltA"/>
    <property type="match status" value="1"/>
</dbReference>
<organism evidence="8 9">
    <name type="scientific">Falsiroseomonas selenitidurans</name>
    <dbReference type="NCBI Taxonomy" id="2716335"/>
    <lineage>
        <taxon>Bacteria</taxon>
        <taxon>Pseudomonadati</taxon>
        <taxon>Pseudomonadota</taxon>
        <taxon>Alphaproteobacteria</taxon>
        <taxon>Acetobacterales</taxon>
        <taxon>Roseomonadaceae</taxon>
        <taxon>Falsiroseomonas</taxon>
    </lineage>
</organism>
<keyword evidence="3" id="KW-0456">Lyase</keyword>
<evidence type="ECO:0000259" key="7">
    <source>
        <dbReference type="SMART" id="SM00925"/>
    </source>
</evidence>
<dbReference type="PIRSF" id="PIRSF019422">
    <property type="entry name" value="MltA"/>
    <property type="match status" value="1"/>
</dbReference>
<evidence type="ECO:0000256" key="1">
    <source>
        <dbReference type="ARBA" id="ARBA00001420"/>
    </source>
</evidence>
<dbReference type="PANTHER" id="PTHR30124:SF0">
    <property type="entry name" value="MEMBRANE-BOUND LYTIC MUREIN TRANSGLYCOSYLASE A"/>
    <property type="match status" value="1"/>
</dbReference>
<evidence type="ECO:0000256" key="5">
    <source>
        <dbReference type="ARBA" id="ARBA00030918"/>
    </source>
</evidence>